<comment type="caution">
    <text evidence="1">The sequence shown here is derived from an EMBL/GenBank/DDBJ whole genome shotgun (WGS) entry which is preliminary data.</text>
</comment>
<reference evidence="1" key="1">
    <citation type="submission" date="2022-12" db="EMBL/GenBank/DDBJ databases">
        <title>Genome Sequence of Lasiodiplodia mahajangana.</title>
        <authorList>
            <person name="Buettner E."/>
        </authorList>
    </citation>
    <scope>NUCLEOTIDE SEQUENCE</scope>
    <source>
        <strain evidence="1">VT137</strain>
    </source>
</reference>
<gene>
    <name evidence="1" type="ORF">O1611_g5365</name>
</gene>
<evidence type="ECO:0000313" key="2">
    <source>
        <dbReference type="Proteomes" id="UP001153332"/>
    </source>
</evidence>
<dbReference type="EMBL" id="JAPUUL010001125">
    <property type="protein sequence ID" value="KAJ8128273.1"/>
    <property type="molecule type" value="Genomic_DNA"/>
</dbReference>
<accession>A0ACC2JM46</accession>
<keyword evidence="2" id="KW-1185">Reference proteome</keyword>
<organism evidence="1 2">
    <name type="scientific">Lasiodiplodia mahajangana</name>
    <dbReference type="NCBI Taxonomy" id="1108764"/>
    <lineage>
        <taxon>Eukaryota</taxon>
        <taxon>Fungi</taxon>
        <taxon>Dikarya</taxon>
        <taxon>Ascomycota</taxon>
        <taxon>Pezizomycotina</taxon>
        <taxon>Dothideomycetes</taxon>
        <taxon>Dothideomycetes incertae sedis</taxon>
        <taxon>Botryosphaeriales</taxon>
        <taxon>Botryosphaeriaceae</taxon>
        <taxon>Lasiodiplodia</taxon>
    </lineage>
</organism>
<protein>
    <submittedName>
        <fullName evidence="1">Uncharacterized protein</fullName>
    </submittedName>
</protein>
<dbReference type="Proteomes" id="UP001153332">
    <property type="component" value="Unassembled WGS sequence"/>
</dbReference>
<sequence>MSETSESQQSISNLIQSCQPVDLNDSSPSAVVISNPTPLSQESDAPSQRGNSENVSHSRDVVALQDHGDISSHEEILQSLTLEDDQPSPPQLPIYLRKPHEKNPNFVGREDAIAALDEALLPSWQPPRVSGLRAFALCGFGGIGKTQIAIQYAFTREHQFDAILWAEADNPTQLAQSFHCIARGLNLIPSTSKVDLTISRQAVLDWLRNPEMKARLDKREAEGDSSREVAKWLLIFNNADKLEYLDGYWPVGSCGSVLITSRNPLAISHMTSGNGLELQQMNQDESANLLLQFVQQSPTAENIAVARTLTGKVYCVPLAIRQLASLIKRNTVTLEEFLTAHDDVPLISEMRKVEGFPQQDQYKWTMSTVWGLEDMTTKEISLLRKLALMGPNDIYEDFLGKDVTAASKDDYPRGEDYVETRTRLLSTSLIEWNIYYEFLSLHRLVQEVIVEKMDSETLANNYIYVAELLTKSWSFKPDKFDRERQANLDDLVPHIIHLSEQNLDLSKYLQETNQQRTLAVLFQECAWYLTQQGLHLSATKLFQKALDICHRNPSELRDELATTLFAFARCGAESNANPVEILARSEEVLEIRRDIYNKSPNDNDALCDFATAHTGVAQALLLLDRYEEAITMAEKCIQLESTVPEMVAGKALNHFALIYQSVGLLGLKKYEMAEEKVQRVIAFRKAMYGENDRNSTKLGLALQVLGQVYFKQGKYEESREVNTKAIQNYMGIIGDNYYRIAQVYLKLAECHLAEKQLATARSEPCFKPELARAYFKKSMFRDALEASVGRNRRNSKDGDPKAMAYALYKEVAPNPSQTKLDDLGEDDFDNLVRVFSR</sequence>
<name>A0ACC2JM46_9PEZI</name>
<proteinExistence type="predicted"/>
<evidence type="ECO:0000313" key="1">
    <source>
        <dbReference type="EMBL" id="KAJ8128273.1"/>
    </source>
</evidence>